<evidence type="ECO:0000313" key="2">
    <source>
        <dbReference type="EMBL" id="VDK79382.1"/>
    </source>
</evidence>
<evidence type="ECO:0000313" key="3">
    <source>
        <dbReference type="Proteomes" id="UP000267096"/>
    </source>
</evidence>
<dbReference type="AlphaFoldDB" id="A0A0M3KK56"/>
<dbReference type="WBParaSite" id="ASIM_0002138501-mRNA-1">
    <property type="protein sequence ID" value="ASIM_0002138501-mRNA-1"/>
    <property type="gene ID" value="ASIM_0002138501"/>
</dbReference>
<feature type="region of interest" description="Disordered" evidence="1">
    <location>
        <begin position="1"/>
        <end position="57"/>
    </location>
</feature>
<feature type="compositionally biased region" description="Basic residues" evidence="1">
    <location>
        <begin position="1"/>
        <end position="15"/>
    </location>
</feature>
<dbReference type="Proteomes" id="UP000267096">
    <property type="component" value="Unassembled WGS sequence"/>
</dbReference>
<evidence type="ECO:0000256" key="1">
    <source>
        <dbReference type="SAM" id="MobiDB-lite"/>
    </source>
</evidence>
<name>A0A0M3KK56_ANISI</name>
<sequence>MIRQRRQAAIARRRSGTSATTASSNNWPRQSSASSSATATGSASETSPNASHLLSPYPCFDRERLHGLTRIHSDDDNDNGHET</sequence>
<accession>A0A0M3KK56</accession>
<organism evidence="4">
    <name type="scientific">Anisakis simplex</name>
    <name type="common">Herring worm</name>
    <dbReference type="NCBI Taxonomy" id="6269"/>
    <lineage>
        <taxon>Eukaryota</taxon>
        <taxon>Metazoa</taxon>
        <taxon>Ecdysozoa</taxon>
        <taxon>Nematoda</taxon>
        <taxon>Chromadorea</taxon>
        <taxon>Rhabditida</taxon>
        <taxon>Spirurina</taxon>
        <taxon>Ascaridomorpha</taxon>
        <taxon>Ascaridoidea</taxon>
        <taxon>Anisakidae</taxon>
        <taxon>Anisakis</taxon>
        <taxon>Anisakis simplex complex</taxon>
    </lineage>
</organism>
<reference evidence="2 3" key="2">
    <citation type="submission" date="2018-11" db="EMBL/GenBank/DDBJ databases">
        <authorList>
            <consortium name="Pathogen Informatics"/>
        </authorList>
    </citation>
    <scope>NUCLEOTIDE SEQUENCE [LARGE SCALE GENOMIC DNA]</scope>
</reference>
<protein>
    <submittedName>
        <fullName evidence="2 4">Uncharacterized protein</fullName>
    </submittedName>
</protein>
<evidence type="ECO:0000313" key="4">
    <source>
        <dbReference type="WBParaSite" id="ASIM_0002138501-mRNA-1"/>
    </source>
</evidence>
<gene>
    <name evidence="2" type="ORF">ASIM_LOCUS20754</name>
</gene>
<dbReference type="EMBL" id="UYRR01040567">
    <property type="protein sequence ID" value="VDK79382.1"/>
    <property type="molecule type" value="Genomic_DNA"/>
</dbReference>
<keyword evidence="3" id="KW-1185">Reference proteome</keyword>
<feature type="compositionally biased region" description="Low complexity" evidence="1">
    <location>
        <begin position="31"/>
        <end position="47"/>
    </location>
</feature>
<proteinExistence type="predicted"/>
<reference evidence="4" key="1">
    <citation type="submission" date="2017-02" db="UniProtKB">
        <authorList>
            <consortium name="WormBaseParasite"/>
        </authorList>
    </citation>
    <scope>IDENTIFICATION</scope>
</reference>